<gene>
    <name evidence="1" type="ORF">JG688_00012694</name>
</gene>
<comment type="caution">
    <text evidence="1">The sequence shown here is derived from an EMBL/GenBank/DDBJ whole genome shotgun (WGS) entry which is preliminary data.</text>
</comment>
<reference evidence="1" key="1">
    <citation type="submission" date="2021-01" db="EMBL/GenBank/DDBJ databases">
        <title>Phytophthora aleatoria, a newly-described species from Pinus radiata is distinct from Phytophthora cactorum isolates based on comparative genomics.</title>
        <authorList>
            <person name="Mcdougal R."/>
            <person name="Panda P."/>
            <person name="Williams N."/>
            <person name="Studholme D.J."/>
        </authorList>
    </citation>
    <scope>NUCLEOTIDE SEQUENCE</scope>
    <source>
        <strain evidence="1">NZFS 4037</strain>
    </source>
</reference>
<evidence type="ECO:0000313" key="1">
    <source>
        <dbReference type="EMBL" id="KAG6953709.1"/>
    </source>
</evidence>
<organism evidence="1 2">
    <name type="scientific">Phytophthora aleatoria</name>
    <dbReference type="NCBI Taxonomy" id="2496075"/>
    <lineage>
        <taxon>Eukaryota</taxon>
        <taxon>Sar</taxon>
        <taxon>Stramenopiles</taxon>
        <taxon>Oomycota</taxon>
        <taxon>Peronosporomycetes</taxon>
        <taxon>Peronosporales</taxon>
        <taxon>Peronosporaceae</taxon>
        <taxon>Phytophthora</taxon>
    </lineage>
</organism>
<proteinExistence type="predicted"/>
<sequence>MTKTDEMIEQIRALLVDPAEADDYGTPPTTSQIHPIETDFYVRLRGVFLVNAGTLGIKVMDDVARSIISRKGNPVESLSGAIVILPPVRELTPASAPSVCARRGTASDVS</sequence>
<keyword evidence="2" id="KW-1185">Reference proteome</keyword>
<dbReference type="EMBL" id="JAENGY010001004">
    <property type="protein sequence ID" value="KAG6953709.1"/>
    <property type="molecule type" value="Genomic_DNA"/>
</dbReference>
<name>A0A8J5J2L3_9STRA</name>
<protein>
    <submittedName>
        <fullName evidence="1">Uncharacterized protein</fullName>
    </submittedName>
</protein>
<evidence type="ECO:0000313" key="2">
    <source>
        <dbReference type="Proteomes" id="UP000709295"/>
    </source>
</evidence>
<dbReference type="Proteomes" id="UP000709295">
    <property type="component" value="Unassembled WGS sequence"/>
</dbReference>
<dbReference type="AlphaFoldDB" id="A0A8J5J2L3"/>
<accession>A0A8J5J2L3</accession>